<reference evidence="1 2" key="1">
    <citation type="submission" date="2020-09" db="EMBL/GenBank/DDBJ databases">
        <title>Novel species in genus Gordonia.</title>
        <authorList>
            <person name="Zhang G."/>
        </authorList>
    </citation>
    <scope>NUCLEOTIDE SEQUENCE [LARGE SCALE GENOMIC DNA]</scope>
    <source>
        <strain evidence="1 2">ON-33</strain>
    </source>
</reference>
<dbReference type="RefSeq" id="WP_190267278.1">
    <property type="nucleotide sequence ID" value="NZ_BAABAD010000004.1"/>
</dbReference>
<keyword evidence="2" id="KW-1185">Reference proteome</keyword>
<proteinExistence type="predicted"/>
<accession>A0ABR7WFL4</accession>
<evidence type="ECO:0000313" key="1">
    <source>
        <dbReference type="EMBL" id="MBD1320672.1"/>
    </source>
</evidence>
<name>A0ABR7WFL4_9ACTN</name>
<organism evidence="1 2">
    <name type="scientific">Gordonia hankookensis</name>
    <dbReference type="NCBI Taxonomy" id="589403"/>
    <lineage>
        <taxon>Bacteria</taxon>
        <taxon>Bacillati</taxon>
        <taxon>Actinomycetota</taxon>
        <taxon>Actinomycetes</taxon>
        <taxon>Mycobacteriales</taxon>
        <taxon>Gordoniaceae</taxon>
        <taxon>Gordonia</taxon>
    </lineage>
</organism>
<evidence type="ECO:0000313" key="2">
    <source>
        <dbReference type="Proteomes" id="UP000602395"/>
    </source>
</evidence>
<dbReference type="EMBL" id="JACWMS010000002">
    <property type="protein sequence ID" value="MBD1320672.1"/>
    <property type="molecule type" value="Genomic_DNA"/>
</dbReference>
<protein>
    <submittedName>
        <fullName evidence="1">Uncharacterized protein</fullName>
    </submittedName>
</protein>
<gene>
    <name evidence="1" type="ORF">IDF66_13885</name>
</gene>
<dbReference type="Proteomes" id="UP000602395">
    <property type="component" value="Unassembled WGS sequence"/>
</dbReference>
<sequence length="188" mass="21176">MSYFAVTVCAIVLGAWWVVSAIHQIDSGRWTRRIRRRIPLGLLPGWTFFAPNPARSDSRLIWREYVDGAHGGWLPWKELHFGFAPPHRRWLWNPELVLNKAISDLANNLPSGDEETASRTTLISASYVVLLSAVVRQVENPETVAIQFALVTTSWDGADRHNAVSFLGEEHDLGAQSRLRSADRVHPS</sequence>
<comment type="caution">
    <text evidence="1">The sequence shown here is derived from an EMBL/GenBank/DDBJ whole genome shotgun (WGS) entry which is preliminary data.</text>
</comment>